<dbReference type="EMBL" id="PFAZ01000004">
    <property type="protein sequence ID" value="PIR89196.1"/>
    <property type="molecule type" value="Genomic_DNA"/>
</dbReference>
<gene>
    <name evidence="1" type="ORF">COU07_02345</name>
</gene>
<proteinExistence type="predicted"/>
<dbReference type="AlphaFoldDB" id="A0A2H0UU69"/>
<comment type="caution">
    <text evidence="1">The sequence shown here is derived from an EMBL/GenBank/DDBJ whole genome shotgun (WGS) entry which is preliminary data.</text>
</comment>
<reference evidence="2" key="1">
    <citation type="submission" date="2017-09" db="EMBL/GenBank/DDBJ databases">
        <title>Depth-based differentiation of microbial function through sediment-hosted aquifers and enrichment of novel symbionts in the deep terrestrial subsurface.</title>
        <authorList>
            <person name="Probst A.J."/>
            <person name="Ladd B."/>
            <person name="Jarett J.K."/>
            <person name="Geller-Mcgrath D.E."/>
            <person name="Sieber C.M.K."/>
            <person name="Emerson J.B."/>
            <person name="Anantharaman K."/>
            <person name="Thomas B.C."/>
            <person name="Malmstrom R."/>
            <person name="Stieglmeier M."/>
            <person name="Klingl A."/>
            <person name="Woyke T."/>
            <person name="Ryan C.M."/>
            <person name="Banfield J.F."/>
        </authorList>
    </citation>
    <scope>NUCLEOTIDE SEQUENCE [LARGE SCALE GENOMIC DNA]</scope>
</reference>
<evidence type="ECO:0000313" key="1">
    <source>
        <dbReference type="EMBL" id="PIR89196.1"/>
    </source>
</evidence>
<accession>A0A2H0UU69</accession>
<evidence type="ECO:0000313" key="2">
    <source>
        <dbReference type="Proteomes" id="UP000231157"/>
    </source>
</evidence>
<protein>
    <submittedName>
        <fullName evidence="1">Uncharacterized protein</fullName>
    </submittedName>
</protein>
<feature type="non-terminal residue" evidence="1">
    <location>
        <position position="1"/>
    </location>
</feature>
<sequence length="77" mass="9036">QKKKLGKVLYGVGKVLIKQDTCDSKKKQEKCEHRNKHRLDNILEKLSKTLEKFAEKGVLSKDEKDEITNIIYLFMDK</sequence>
<dbReference type="Proteomes" id="UP000231157">
    <property type="component" value="Unassembled WGS sequence"/>
</dbReference>
<organism evidence="1 2">
    <name type="scientific">Candidatus Harrisonbacteria bacterium CG10_big_fil_rev_8_21_14_0_10_40_38</name>
    <dbReference type="NCBI Taxonomy" id="1974583"/>
    <lineage>
        <taxon>Bacteria</taxon>
        <taxon>Candidatus Harrisoniibacteriota</taxon>
    </lineage>
</organism>
<name>A0A2H0UU69_9BACT</name>